<dbReference type="SMART" id="SM00448">
    <property type="entry name" value="REC"/>
    <property type="match status" value="1"/>
</dbReference>
<evidence type="ECO:0000256" key="1">
    <source>
        <dbReference type="ARBA" id="ARBA00000085"/>
    </source>
</evidence>
<dbReference type="InterPro" id="IPR001789">
    <property type="entry name" value="Sig_transdc_resp-reg_receiver"/>
</dbReference>
<feature type="transmembrane region" description="Helical" evidence="13">
    <location>
        <begin position="36"/>
        <end position="56"/>
    </location>
</feature>
<evidence type="ECO:0000259" key="15">
    <source>
        <dbReference type="PROSITE" id="PS50110"/>
    </source>
</evidence>
<feature type="domain" description="Histidine kinase" evidence="14">
    <location>
        <begin position="766"/>
        <end position="975"/>
    </location>
</feature>
<dbReference type="Gene3D" id="3.40.50.2300">
    <property type="match status" value="1"/>
</dbReference>
<evidence type="ECO:0000256" key="7">
    <source>
        <dbReference type="ARBA" id="ARBA00022692"/>
    </source>
</evidence>
<dbReference type="InterPro" id="IPR003594">
    <property type="entry name" value="HATPase_dom"/>
</dbReference>
<dbReference type="Gene3D" id="3.30.450.20">
    <property type="entry name" value="PAS domain"/>
    <property type="match status" value="1"/>
</dbReference>
<comment type="similarity">
    <text evidence="3">Belongs to the sodium:solute symporter (SSF) (TC 2.A.21) family.</text>
</comment>
<keyword evidence="18" id="KW-1185">Reference proteome</keyword>
<dbReference type="RefSeq" id="WP_117351300.1">
    <property type="nucleotide sequence ID" value="NZ_CP020083.1"/>
</dbReference>
<dbReference type="InterPro" id="IPR035965">
    <property type="entry name" value="PAS-like_dom_sf"/>
</dbReference>
<feature type="coiled-coil region" evidence="12">
    <location>
        <begin position="718"/>
        <end position="759"/>
    </location>
</feature>
<proteinExistence type="inferred from homology"/>
<feature type="transmembrane region" description="Helical" evidence="13">
    <location>
        <begin position="318"/>
        <end position="338"/>
    </location>
</feature>
<feature type="transmembrane region" description="Helical" evidence="13">
    <location>
        <begin position="233"/>
        <end position="253"/>
    </location>
</feature>
<dbReference type="EC" id="2.7.13.3" evidence="4"/>
<dbReference type="EMBL" id="CP020083">
    <property type="protein sequence ID" value="ASR50369.1"/>
    <property type="molecule type" value="Genomic_DNA"/>
</dbReference>
<dbReference type="SUPFAM" id="SSF47384">
    <property type="entry name" value="Homodimeric domain of signal transducing histidine kinase"/>
    <property type="match status" value="1"/>
</dbReference>
<dbReference type="SMART" id="SM00388">
    <property type="entry name" value="HisKA"/>
    <property type="match status" value="1"/>
</dbReference>
<dbReference type="Gene3D" id="3.30.565.10">
    <property type="entry name" value="Histidine kinase-like ATPase, C-terminal domain"/>
    <property type="match status" value="1"/>
</dbReference>
<dbReference type="Pfam" id="PF02518">
    <property type="entry name" value="HATPase_c"/>
    <property type="match status" value="1"/>
</dbReference>
<dbReference type="Pfam" id="PF00072">
    <property type="entry name" value="Response_reg"/>
    <property type="match status" value="1"/>
</dbReference>
<dbReference type="SMART" id="SM00387">
    <property type="entry name" value="HATPase_c"/>
    <property type="match status" value="1"/>
</dbReference>
<evidence type="ECO:0000256" key="9">
    <source>
        <dbReference type="ARBA" id="ARBA00022989"/>
    </source>
</evidence>
<dbReference type="InterPro" id="IPR036890">
    <property type="entry name" value="HATPase_C_sf"/>
</dbReference>
<dbReference type="Gene3D" id="1.20.1730.10">
    <property type="entry name" value="Sodium/glucose cotransporter"/>
    <property type="match status" value="1"/>
</dbReference>
<feature type="transmembrane region" description="Helical" evidence="13">
    <location>
        <begin position="403"/>
        <end position="423"/>
    </location>
</feature>
<dbReference type="GO" id="GO:0016301">
    <property type="term" value="F:kinase activity"/>
    <property type="evidence" value="ECO:0007669"/>
    <property type="project" value="UniProtKB-KW"/>
</dbReference>
<feature type="transmembrane region" description="Helical" evidence="13">
    <location>
        <begin position="184"/>
        <end position="213"/>
    </location>
</feature>
<keyword evidence="8 17" id="KW-0418">Kinase</keyword>
<evidence type="ECO:0000256" key="11">
    <source>
        <dbReference type="PROSITE-ProRule" id="PRU00169"/>
    </source>
</evidence>
<evidence type="ECO:0000313" key="17">
    <source>
        <dbReference type="EMBL" id="ASR50369.1"/>
    </source>
</evidence>
<evidence type="ECO:0000256" key="5">
    <source>
        <dbReference type="ARBA" id="ARBA00022553"/>
    </source>
</evidence>
<dbReference type="PANTHER" id="PTHR43047">
    <property type="entry name" value="TWO-COMPONENT HISTIDINE PROTEIN KINASE"/>
    <property type="match status" value="1"/>
</dbReference>
<dbReference type="PROSITE" id="PS50109">
    <property type="entry name" value="HIS_KIN"/>
    <property type="match status" value="1"/>
</dbReference>
<evidence type="ECO:0000256" key="3">
    <source>
        <dbReference type="ARBA" id="ARBA00006434"/>
    </source>
</evidence>
<dbReference type="InterPro" id="IPR003661">
    <property type="entry name" value="HisK_dim/P_dom"/>
</dbReference>
<dbReference type="InterPro" id="IPR038377">
    <property type="entry name" value="Na/Glc_symporter_sf"/>
</dbReference>
<dbReference type="CDD" id="cd00130">
    <property type="entry name" value="PAS"/>
    <property type="match status" value="1"/>
</dbReference>
<comment type="subcellular location">
    <subcellularLocation>
        <location evidence="2">Membrane</location>
        <topology evidence="2">Multi-pass membrane protein</topology>
    </subcellularLocation>
</comment>
<feature type="transmembrane region" description="Helical" evidence="13">
    <location>
        <begin position="6"/>
        <end position="24"/>
    </location>
</feature>
<organism evidence="17 18">
    <name type="scientific">Blastomonas fulva</name>
    <dbReference type="NCBI Taxonomy" id="1550728"/>
    <lineage>
        <taxon>Bacteria</taxon>
        <taxon>Pseudomonadati</taxon>
        <taxon>Pseudomonadota</taxon>
        <taxon>Alphaproteobacteria</taxon>
        <taxon>Sphingomonadales</taxon>
        <taxon>Sphingomonadaceae</taxon>
        <taxon>Blastomonas</taxon>
    </lineage>
</organism>
<reference evidence="17 18" key="1">
    <citation type="submission" date="2017-03" db="EMBL/GenBank/DDBJ databases">
        <title>Complete genome sequence of Blastomonas fulva degrading microcsystin LR.</title>
        <authorList>
            <person name="Lee H.-g."/>
            <person name="Jin L."/>
            <person name="oh H.-M."/>
        </authorList>
    </citation>
    <scope>NUCLEOTIDE SEQUENCE [LARGE SCALE GENOMIC DNA]</scope>
    <source>
        <strain evidence="17 18">T2</strain>
    </source>
</reference>
<feature type="transmembrane region" description="Helical" evidence="13">
    <location>
        <begin position="274"/>
        <end position="298"/>
    </location>
</feature>
<dbReference type="NCBIfam" id="TIGR00229">
    <property type="entry name" value="sensory_box"/>
    <property type="match status" value="1"/>
</dbReference>
<protein>
    <recommendedName>
        <fullName evidence="4">histidine kinase</fullName>
        <ecNumber evidence="4">2.7.13.3</ecNumber>
    </recommendedName>
</protein>
<keyword evidence="9 13" id="KW-1133">Transmembrane helix</keyword>
<dbReference type="SUPFAM" id="SSF55785">
    <property type="entry name" value="PYP-like sensor domain (PAS domain)"/>
    <property type="match status" value="1"/>
</dbReference>
<dbReference type="Pfam" id="PF12860">
    <property type="entry name" value="PAS_7"/>
    <property type="match status" value="1"/>
</dbReference>
<name>A0ABM6M362_9SPHN</name>
<evidence type="ECO:0000256" key="6">
    <source>
        <dbReference type="ARBA" id="ARBA00022679"/>
    </source>
</evidence>
<sequence length="1112" mass="116897">MSLPSAALFGLAMIALLFAVAAVVEGRAGLAVRRPWLRHVAYTLALGVYCSSWTFYGAVGSIVRDGWQYLPIYLAPICLLLFAPRFLRRLAHAVAEEQATTVSDFIAARFGHDGGVARLVTLIALVGTIPYVALQFRSIGGALAFASGQSISDATMIGAAALLALFAILFGARRYELAGRSEGLVYAIGLESVIKIVALTAVAGVAVMLLINADAASVDSGMALLAANFRPERLSVDFGVIFLISIMAIIALPRQFYMGLVEAQEPGSLDRARFGLAAYLAVMALMALPIALAGASLMQPGEGSDLYVLQVPALGDSGAVLVLALIGGISAAASMVIVDSTALATMVSNDLIFPALLRSRQSDAAEGALGKRMLQVRRLSILGIVVAALAWALLIPAKNTLASIGLVAFAAMAQFTPHLILATQASGRDALAARVSLSIGFALWLYTLALPPILPDMVAQVLSGSLFDPLRLFGIGNASPLVHGVAWSLGCNLLAYSLVAARKVQTPPLPWTLRGQQKISDLDDLARLTASFVGQERARAEFPDAAPGVPVTRAAAQRARDLIARVVGASSARALVASALAGSQMSLADVTRLLGERGQSLRFSRELLAATFEHVDAGISVVDSEMNLVAWNSQYLDIFGYPPGLVRVGTPIADLIRYNARLGDFGSEDIEHHVRKRLNHMRRGQPHSFERQRKDGRVIKTVGGPMPGGGYVTSFTDISDEAEVRDELERTLAQLEQRVAERTGELSAANRQLAEATRDKTRFLAAASHDLLQPLHAARLFTAALARDAAPNTQMLAGRVDSAISAADGLIRALLDISRLDAGGVEPSPEPVALAPFLTDLAQSFMPMAESKGLALRIGALPGDVHTDPGLLRSVLQNFLSNALRYTQDGGVLIGSRRRGNRVRIDVYDTGVGIAPEQIQSIFTEFTRLGEVEADGLGLGLALAERIARLLGGEISVRSVPGRGSRFSLSLPLSAPQMAAPVPARAVPTPSPTRALDVLVIDNDALIVEAMLSLLTSLGHRATSAADPVQALSAAGPFDAALVDFHLGTATDGLALIAALRLQHPELPAALVTAQGSPDLVRRAGALGVPVIAKPAAAADITGFLAEAAGTP</sequence>
<dbReference type="PROSITE" id="PS50110">
    <property type="entry name" value="RESPONSE_REGULATORY"/>
    <property type="match status" value="1"/>
</dbReference>
<dbReference type="Gene3D" id="1.10.287.130">
    <property type="match status" value="1"/>
</dbReference>
<dbReference type="SMART" id="SM00091">
    <property type="entry name" value="PAS"/>
    <property type="match status" value="1"/>
</dbReference>
<gene>
    <name evidence="17" type="ORF">B5J99_01895</name>
</gene>
<dbReference type="InterPro" id="IPR036097">
    <property type="entry name" value="HisK_dim/P_sf"/>
</dbReference>
<dbReference type="PRINTS" id="PR00344">
    <property type="entry name" value="BCTRLSENSOR"/>
</dbReference>
<feature type="domain" description="PAS" evidence="16">
    <location>
        <begin position="604"/>
        <end position="643"/>
    </location>
</feature>
<dbReference type="InterPro" id="IPR004358">
    <property type="entry name" value="Sig_transdc_His_kin-like_C"/>
</dbReference>
<feature type="transmembrane region" description="Helical" evidence="13">
    <location>
        <begin position="116"/>
        <end position="134"/>
    </location>
</feature>
<dbReference type="SUPFAM" id="SSF52172">
    <property type="entry name" value="CheY-like"/>
    <property type="match status" value="1"/>
</dbReference>
<keyword evidence="12" id="KW-0175">Coiled coil</keyword>
<evidence type="ECO:0000259" key="16">
    <source>
        <dbReference type="PROSITE" id="PS50112"/>
    </source>
</evidence>
<keyword evidence="6" id="KW-0808">Transferase</keyword>
<evidence type="ECO:0000256" key="12">
    <source>
        <dbReference type="SAM" id="Coils"/>
    </source>
</evidence>
<feature type="modified residue" description="4-aspartylphosphate" evidence="11">
    <location>
        <position position="1044"/>
    </location>
</feature>
<keyword evidence="5 11" id="KW-0597">Phosphoprotein</keyword>
<dbReference type="SUPFAM" id="SSF55874">
    <property type="entry name" value="ATPase domain of HSP90 chaperone/DNA topoisomerase II/histidine kinase"/>
    <property type="match status" value="1"/>
</dbReference>
<feature type="transmembrane region" description="Helical" evidence="13">
    <location>
        <begin position="154"/>
        <end position="172"/>
    </location>
</feature>
<feature type="transmembrane region" description="Helical" evidence="13">
    <location>
        <begin position="435"/>
        <end position="454"/>
    </location>
</feature>
<dbReference type="InterPro" id="IPR005467">
    <property type="entry name" value="His_kinase_dom"/>
</dbReference>
<dbReference type="CDD" id="cd00156">
    <property type="entry name" value="REC"/>
    <property type="match status" value="1"/>
</dbReference>
<dbReference type="InterPro" id="IPR000014">
    <property type="entry name" value="PAS"/>
</dbReference>
<dbReference type="PROSITE" id="PS50112">
    <property type="entry name" value="PAS"/>
    <property type="match status" value="1"/>
</dbReference>
<feature type="transmembrane region" description="Helical" evidence="13">
    <location>
        <begin position="379"/>
        <end position="397"/>
    </location>
</feature>
<dbReference type="InterPro" id="IPR001734">
    <property type="entry name" value="Na/solute_symporter"/>
</dbReference>
<feature type="domain" description="Response regulatory" evidence="15">
    <location>
        <begin position="997"/>
        <end position="1109"/>
    </location>
</feature>
<keyword evidence="7 13" id="KW-0812">Transmembrane</keyword>
<evidence type="ECO:0000256" key="13">
    <source>
        <dbReference type="SAM" id="Phobius"/>
    </source>
</evidence>
<dbReference type="CDD" id="cd00082">
    <property type="entry name" value="HisKA"/>
    <property type="match status" value="1"/>
</dbReference>
<keyword evidence="10 13" id="KW-0472">Membrane</keyword>
<evidence type="ECO:0000256" key="8">
    <source>
        <dbReference type="ARBA" id="ARBA00022777"/>
    </source>
</evidence>
<dbReference type="Proteomes" id="UP000258016">
    <property type="component" value="Chromosome"/>
</dbReference>
<evidence type="ECO:0000256" key="4">
    <source>
        <dbReference type="ARBA" id="ARBA00012438"/>
    </source>
</evidence>
<evidence type="ECO:0000259" key="14">
    <source>
        <dbReference type="PROSITE" id="PS50109"/>
    </source>
</evidence>
<dbReference type="InterPro" id="IPR011006">
    <property type="entry name" value="CheY-like_superfamily"/>
</dbReference>
<feature type="transmembrane region" description="Helical" evidence="13">
    <location>
        <begin position="68"/>
        <end position="87"/>
    </location>
</feature>
<dbReference type="GeneID" id="303484322"/>
<evidence type="ECO:0000313" key="18">
    <source>
        <dbReference type="Proteomes" id="UP000258016"/>
    </source>
</evidence>
<evidence type="ECO:0000256" key="2">
    <source>
        <dbReference type="ARBA" id="ARBA00004141"/>
    </source>
</evidence>
<dbReference type="PROSITE" id="PS50283">
    <property type="entry name" value="NA_SOLUT_SYMP_3"/>
    <property type="match status" value="1"/>
</dbReference>
<dbReference type="PANTHER" id="PTHR43047:SF9">
    <property type="entry name" value="HISTIDINE KINASE"/>
    <property type="match status" value="1"/>
</dbReference>
<accession>A0ABM6M362</accession>
<dbReference type="Pfam" id="PF00512">
    <property type="entry name" value="HisKA"/>
    <property type="match status" value="1"/>
</dbReference>
<evidence type="ECO:0000256" key="10">
    <source>
        <dbReference type="ARBA" id="ARBA00023136"/>
    </source>
</evidence>
<comment type="catalytic activity">
    <reaction evidence="1">
        <text>ATP + protein L-histidine = ADP + protein N-phospho-L-histidine.</text>
        <dbReference type="EC" id="2.7.13.3"/>
    </reaction>
</comment>